<dbReference type="EMBL" id="JARQWQ010000055">
    <property type="protein sequence ID" value="KAK2556522.1"/>
    <property type="molecule type" value="Genomic_DNA"/>
</dbReference>
<dbReference type="Proteomes" id="UP001249851">
    <property type="component" value="Unassembled WGS sequence"/>
</dbReference>
<protein>
    <submittedName>
        <fullName evidence="1">Uncharacterized protein</fullName>
    </submittedName>
</protein>
<name>A0AAD9Q855_ACRCE</name>
<proteinExistence type="predicted"/>
<sequence>MVPMLFETGQAIPPSCPLSFFIPCLSAGVSRRLVFKEALADGNGILTLQNLINRYEDFGGSAKIARELFNMLQPRHDDYVTQEEMTERLDDVLKLYLKQKDEDISGIHYEKEWAEDKEIMKQTLPSANNLDAMATTESAHNEL</sequence>
<comment type="caution">
    <text evidence="1">The sequence shown here is derived from an EMBL/GenBank/DDBJ whole genome shotgun (WGS) entry which is preliminary data.</text>
</comment>
<dbReference type="SUPFAM" id="SSF47473">
    <property type="entry name" value="EF-hand"/>
    <property type="match status" value="1"/>
</dbReference>
<evidence type="ECO:0000313" key="1">
    <source>
        <dbReference type="EMBL" id="KAK2556522.1"/>
    </source>
</evidence>
<reference evidence="1" key="1">
    <citation type="journal article" date="2023" name="G3 (Bethesda)">
        <title>Whole genome assembly and annotation of the endangered Caribbean coral Acropora cervicornis.</title>
        <authorList>
            <person name="Selwyn J.D."/>
            <person name="Vollmer S.V."/>
        </authorList>
    </citation>
    <scope>NUCLEOTIDE SEQUENCE</scope>
    <source>
        <strain evidence="1">K2</strain>
    </source>
</reference>
<dbReference type="InterPro" id="IPR011992">
    <property type="entry name" value="EF-hand-dom_pair"/>
</dbReference>
<gene>
    <name evidence="1" type="ORF">P5673_021425</name>
</gene>
<evidence type="ECO:0000313" key="2">
    <source>
        <dbReference type="Proteomes" id="UP001249851"/>
    </source>
</evidence>
<reference evidence="1" key="2">
    <citation type="journal article" date="2023" name="Science">
        <title>Genomic signatures of disease resistance in endangered staghorn corals.</title>
        <authorList>
            <person name="Vollmer S.V."/>
            <person name="Selwyn J.D."/>
            <person name="Despard B.A."/>
            <person name="Roesel C.L."/>
        </authorList>
    </citation>
    <scope>NUCLEOTIDE SEQUENCE</scope>
    <source>
        <strain evidence="1">K2</strain>
    </source>
</reference>
<accession>A0AAD9Q855</accession>
<dbReference type="AlphaFoldDB" id="A0AAD9Q855"/>
<keyword evidence="2" id="KW-1185">Reference proteome</keyword>
<organism evidence="1 2">
    <name type="scientific">Acropora cervicornis</name>
    <name type="common">Staghorn coral</name>
    <dbReference type="NCBI Taxonomy" id="6130"/>
    <lineage>
        <taxon>Eukaryota</taxon>
        <taxon>Metazoa</taxon>
        <taxon>Cnidaria</taxon>
        <taxon>Anthozoa</taxon>
        <taxon>Hexacorallia</taxon>
        <taxon>Scleractinia</taxon>
        <taxon>Astrocoeniina</taxon>
        <taxon>Acroporidae</taxon>
        <taxon>Acropora</taxon>
    </lineage>
</organism>